<evidence type="ECO:0000256" key="6">
    <source>
        <dbReference type="ARBA" id="ARBA00023136"/>
    </source>
</evidence>
<dbReference type="PROSITE" id="PS50928">
    <property type="entry name" value="ABC_TM1"/>
    <property type="match status" value="1"/>
</dbReference>
<name>A0A9X3ZI32_9HYPH</name>
<feature type="transmembrane region" description="Helical" evidence="7">
    <location>
        <begin position="162"/>
        <end position="184"/>
    </location>
</feature>
<dbReference type="InterPro" id="IPR000515">
    <property type="entry name" value="MetI-like"/>
</dbReference>
<proteinExistence type="inferred from homology"/>
<feature type="transmembrane region" description="Helical" evidence="7">
    <location>
        <begin position="132"/>
        <end position="150"/>
    </location>
</feature>
<dbReference type="EMBL" id="JAPJZI010000001">
    <property type="protein sequence ID" value="MDA5399383.1"/>
    <property type="molecule type" value="Genomic_DNA"/>
</dbReference>
<accession>A0A9X3ZI32</accession>
<gene>
    <name evidence="9" type="ORF">OQ273_12440</name>
</gene>
<keyword evidence="6 7" id="KW-0472">Membrane</keyword>
<evidence type="ECO:0000313" key="10">
    <source>
        <dbReference type="Proteomes" id="UP001151234"/>
    </source>
</evidence>
<dbReference type="Proteomes" id="UP001151234">
    <property type="component" value="Unassembled WGS sequence"/>
</dbReference>
<dbReference type="SUPFAM" id="SSF161098">
    <property type="entry name" value="MetI-like"/>
    <property type="match status" value="1"/>
</dbReference>
<dbReference type="GO" id="GO:0055085">
    <property type="term" value="P:transmembrane transport"/>
    <property type="evidence" value="ECO:0007669"/>
    <property type="project" value="InterPro"/>
</dbReference>
<organism evidence="9 10">
    <name type="scientific">Hoeflea prorocentri</name>
    <dbReference type="NCBI Taxonomy" id="1922333"/>
    <lineage>
        <taxon>Bacteria</taxon>
        <taxon>Pseudomonadati</taxon>
        <taxon>Pseudomonadota</taxon>
        <taxon>Alphaproteobacteria</taxon>
        <taxon>Hyphomicrobiales</taxon>
        <taxon>Rhizobiaceae</taxon>
        <taxon>Hoeflea</taxon>
    </lineage>
</organism>
<feature type="transmembrane region" description="Helical" evidence="7">
    <location>
        <begin position="32"/>
        <end position="53"/>
    </location>
</feature>
<reference evidence="9" key="1">
    <citation type="submission" date="2022-11" db="EMBL/GenBank/DDBJ databases">
        <title>Draft genome sequence of Hoeflea poritis E7-10 and Hoeflea prorocentri PM5-8, separated from scleractinian coral Porites lutea and marine dinoflagellate.</title>
        <authorList>
            <person name="Zhang G."/>
            <person name="Wei Q."/>
            <person name="Cai L."/>
        </authorList>
    </citation>
    <scope>NUCLEOTIDE SEQUENCE</scope>
    <source>
        <strain evidence="9">PM5-8</strain>
    </source>
</reference>
<evidence type="ECO:0000256" key="3">
    <source>
        <dbReference type="ARBA" id="ARBA00022475"/>
    </source>
</evidence>
<keyword evidence="4 7" id="KW-0812">Transmembrane</keyword>
<comment type="similarity">
    <text evidence="7">Belongs to the binding-protein-dependent transport system permease family.</text>
</comment>
<dbReference type="InterPro" id="IPR035906">
    <property type="entry name" value="MetI-like_sf"/>
</dbReference>
<dbReference type="Gene3D" id="1.10.3720.10">
    <property type="entry name" value="MetI-like"/>
    <property type="match status" value="1"/>
</dbReference>
<feature type="transmembrane region" description="Helical" evidence="7">
    <location>
        <begin position="215"/>
        <end position="236"/>
    </location>
</feature>
<keyword evidence="3" id="KW-1003">Cell membrane</keyword>
<dbReference type="GO" id="GO:0005886">
    <property type="term" value="C:plasma membrane"/>
    <property type="evidence" value="ECO:0007669"/>
    <property type="project" value="UniProtKB-SubCell"/>
</dbReference>
<keyword evidence="2 7" id="KW-0813">Transport</keyword>
<evidence type="ECO:0000256" key="1">
    <source>
        <dbReference type="ARBA" id="ARBA00004651"/>
    </source>
</evidence>
<keyword evidence="10" id="KW-1185">Reference proteome</keyword>
<keyword evidence="5 7" id="KW-1133">Transmembrane helix</keyword>
<dbReference type="CDD" id="cd06261">
    <property type="entry name" value="TM_PBP2"/>
    <property type="match status" value="1"/>
</dbReference>
<evidence type="ECO:0000256" key="5">
    <source>
        <dbReference type="ARBA" id="ARBA00022989"/>
    </source>
</evidence>
<comment type="subcellular location">
    <subcellularLocation>
        <location evidence="1 7">Cell membrane</location>
        <topology evidence="1 7">Multi-pass membrane protein</topology>
    </subcellularLocation>
</comment>
<dbReference type="AlphaFoldDB" id="A0A9X3ZI32"/>
<evidence type="ECO:0000313" key="9">
    <source>
        <dbReference type="EMBL" id="MDA5399383.1"/>
    </source>
</evidence>
<feature type="transmembrane region" description="Helical" evidence="7">
    <location>
        <begin position="94"/>
        <end position="120"/>
    </location>
</feature>
<dbReference type="PANTHER" id="PTHR43386">
    <property type="entry name" value="OLIGOPEPTIDE TRANSPORT SYSTEM PERMEASE PROTEIN APPC"/>
    <property type="match status" value="1"/>
</dbReference>
<dbReference type="Pfam" id="PF12911">
    <property type="entry name" value="OppC_N"/>
    <property type="match status" value="1"/>
</dbReference>
<dbReference type="PANTHER" id="PTHR43386:SF23">
    <property type="entry name" value="ABC TRANSPORTER"/>
    <property type="match status" value="1"/>
</dbReference>
<evidence type="ECO:0000256" key="7">
    <source>
        <dbReference type="RuleBase" id="RU363032"/>
    </source>
</evidence>
<comment type="caution">
    <text evidence="9">The sequence shown here is derived from an EMBL/GenBank/DDBJ whole genome shotgun (WGS) entry which is preliminary data.</text>
</comment>
<sequence length="305" mass="33613">MTDVTPDSLAAARPPQSQWRNVWEQFRTHRGAVIGMAFFLFVVLAVTLGPFIWTIDAQYIDIRARNQGPSFAHPFGTDQLGRDTLARVLMGGQVSMAVGITAMLLALFLGAAIGVVAGYFKRLDGPLMRLTDLFLALPLLPLLLVIIMLFRDTLRAAFGPETGIFMLIVFVIGITSWMQTARIVRGDVLALKEREFVIASRSIGTPSRRMILRHILPNVLSPITVSATLGIANAIITESALSFLGLGFPSDFPTWGRLLFDSTDYLQQYPERVLWPGLAISLTVLSVNYIGDGLRDALDPRIRGR</sequence>
<protein>
    <submittedName>
        <fullName evidence="9">ABC transporter permease</fullName>
    </submittedName>
</protein>
<dbReference type="RefSeq" id="WP_267990821.1">
    <property type="nucleotide sequence ID" value="NZ_JAPJZI010000001.1"/>
</dbReference>
<dbReference type="Pfam" id="PF00528">
    <property type="entry name" value="BPD_transp_1"/>
    <property type="match status" value="1"/>
</dbReference>
<dbReference type="InterPro" id="IPR050366">
    <property type="entry name" value="BP-dependent_transpt_permease"/>
</dbReference>
<feature type="transmembrane region" description="Helical" evidence="7">
    <location>
        <begin position="273"/>
        <end position="291"/>
    </location>
</feature>
<evidence type="ECO:0000256" key="4">
    <source>
        <dbReference type="ARBA" id="ARBA00022692"/>
    </source>
</evidence>
<feature type="domain" description="ABC transmembrane type-1" evidence="8">
    <location>
        <begin position="92"/>
        <end position="291"/>
    </location>
</feature>
<evidence type="ECO:0000256" key="2">
    <source>
        <dbReference type="ARBA" id="ARBA00022448"/>
    </source>
</evidence>
<dbReference type="InterPro" id="IPR025966">
    <property type="entry name" value="OppC_N"/>
</dbReference>
<evidence type="ECO:0000259" key="8">
    <source>
        <dbReference type="PROSITE" id="PS50928"/>
    </source>
</evidence>